<protein>
    <submittedName>
        <fullName evidence="2">Uncharacterized protein</fullName>
    </submittedName>
</protein>
<evidence type="ECO:0000313" key="3">
    <source>
        <dbReference type="Proteomes" id="UP001241605"/>
    </source>
</evidence>
<accession>A0ABY8QLD7</accession>
<organism evidence="2 3">
    <name type="scientific">Tropicibacter oceani</name>
    <dbReference type="NCBI Taxonomy" id="3058420"/>
    <lineage>
        <taxon>Bacteria</taxon>
        <taxon>Pseudomonadati</taxon>
        <taxon>Pseudomonadota</taxon>
        <taxon>Alphaproteobacteria</taxon>
        <taxon>Rhodobacterales</taxon>
        <taxon>Roseobacteraceae</taxon>
        <taxon>Tropicibacter</taxon>
    </lineage>
</organism>
<dbReference type="Proteomes" id="UP001241605">
    <property type="component" value="Chromosome"/>
</dbReference>
<dbReference type="EMBL" id="CP124616">
    <property type="protein sequence ID" value="WGW05456.1"/>
    <property type="molecule type" value="Genomic_DNA"/>
</dbReference>
<feature type="transmembrane region" description="Helical" evidence="1">
    <location>
        <begin position="75"/>
        <end position="95"/>
    </location>
</feature>
<feature type="transmembrane region" description="Helical" evidence="1">
    <location>
        <begin position="12"/>
        <end position="33"/>
    </location>
</feature>
<name>A0ABY8QLD7_9RHOB</name>
<sequence>MTETRAAARPRRAIGFWALVIFVGMAVALHWRIAPLSPGGFLPQAHLGSYSLRDLYGFASQVGADPGAVALYTRLLAWVDPAFVLLFSLWVVLSFDNRTLGICLALVFALLDLTENGMLLYLLSAMRWEYFFVNFDDMPVPVLTDAPLFLSWITSAKLVMAASLVLIIAGQALRTRLQSRTKP</sequence>
<feature type="transmembrane region" description="Helical" evidence="1">
    <location>
        <begin position="148"/>
        <end position="173"/>
    </location>
</feature>
<keyword evidence="1" id="KW-0472">Membrane</keyword>
<keyword evidence="1" id="KW-0812">Transmembrane</keyword>
<proteinExistence type="predicted"/>
<dbReference type="RefSeq" id="WP_282302080.1">
    <property type="nucleotide sequence ID" value="NZ_CP124616.1"/>
</dbReference>
<gene>
    <name evidence="2" type="ORF">QF118_07885</name>
</gene>
<keyword evidence="3" id="KW-1185">Reference proteome</keyword>
<evidence type="ECO:0000313" key="2">
    <source>
        <dbReference type="EMBL" id="WGW05456.1"/>
    </source>
</evidence>
<evidence type="ECO:0000256" key="1">
    <source>
        <dbReference type="SAM" id="Phobius"/>
    </source>
</evidence>
<keyword evidence="1" id="KW-1133">Transmembrane helix</keyword>
<feature type="transmembrane region" description="Helical" evidence="1">
    <location>
        <begin position="102"/>
        <end position="128"/>
    </location>
</feature>
<reference evidence="2 3" key="1">
    <citation type="submission" date="2023-05" db="EMBL/GenBank/DDBJ databases">
        <title>YMD87, complete Genome.</title>
        <authorList>
            <person name="Zhang J."/>
            <person name="Xu X."/>
        </authorList>
    </citation>
    <scope>NUCLEOTIDE SEQUENCE [LARGE SCALE GENOMIC DNA]</scope>
    <source>
        <strain evidence="2 3">YMD87</strain>
    </source>
</reference>